<keyword evidence="6" id="KW-1185">Reference proteome</keyword>
<name>A0A326UAX1_THEHA</name>
<dbReference type="SUPFAM" id="SSF53822">
    <property type="entry name" value="Periplasmic binding protein-like I"/>
    <property type="match status" value="1"/>
</dbReference>
<protein>
    <submittedName>
        <fullName evidence="5">LacI family transcriptional regulator</fullName>
    </submittedName>
</protein>
<comment type="caution">
    <text evidence="5">The sequence shown here is derived from an EMBL/GenBank/DDBJ whole genome shotgun (WGS) entry which is preliminary data.</text>
</comment>
<dbReference type="GO" id="GO:0000976">
    <property type="term" value="F:transcription cis-regulatory region binding"/>
    <property type="evidence" value="ECO:0007669"/>
    <property type="project" value="TreeGrafter"/>
</dbReference>
<dbReference type="InterPro" id="IPR010982">
    <property type="entry name" value="Lambda_DNA-bd_dom_sf"/>
</dbReference>
<dbReference type="Gene3D" id="3.40.50.2300">
    <property type="match status" value="2"/>
</dbReference>
<keyword evidence="3" id="KW-0804">Transcription</keyword>
<dbReference type="OrthoDB" id="9785139at2"/>
<dbReference type="InterPro" id="IPR046335">
    <property type="entry name" value="LacI/GalR-like_sensor"/>
</dbReference>
<feature type="domain" description="HTH lacI-type" evidence="4">
    <location>
        <begin position="5"/>
        <end position="59"/>
    </location>
</feature>
<evidence type="ECO:0000256" key="1">
    <source>
        <dbReference type="ARBA" id="ARBA00023015"/>
    </source>
</evidence>
<proteinExistence type="predicted"/>
<dbReference type="PRINTS" id="PR00036">
    <property type="entry name" value="HTHLACI"/>
</dbReference>
<dbReference type="PROSITE" id="PS50932">
    <property type="entry name" value="HTH_LACI_2"/>
    <property type="match status" value="1"/>
</dbReference>
<dbReference type="Proteomes" id="UP000248806">
    <property type="component" value="Unassembled WGS sequence"/>
</dbReference>
<evidence type="ECO:0000259" key="4">
    <source>
        <dbReference type="PROSITE" id="PS50932"/>
    </source>
</evidence>
<dbReference type="Gene3D" id="1.10.260.40">
    <property type="entry name" value="lambda repressor-like DNA-binding domains"/>
    <property type="match status" value="1"/>
</dbReference>
<dbReference type="Pfam" id="PF00356">
    <property type="entry name" value="LacI"/>
    <property type="match status" value="1"/>
</dbReference>
<gene>
    <name evidence="5" type="ORF">EI42_01188</name>
</gene>
<evidence type="ECO:0000313" key="5">
    <source>
        <dbReference type="EMBL" id="PZW34351.1"/>
    </source>
</evidence>
<dbReference type="CDD" id="cd06267">
    <property type="entry name" value="PBP1_LacI_sugar_binding-like"/>
    <property type="match status" value="1"/>
</dbReference>
<dbReference type="EMBL" id="QKUF01000002">
    <property type="protein sequence ID" value="PZW34351.1"/>
    <property type="molecule type" value="Genomic_DNA"/>
</dbReference>
<dbReference type="PANTHER" id="PTHR30146:SF153">
    <property type="entry name" value="LACTOSE OPERON REPRESSOR"/>
    <property type="match status" value="1"/>
</dbReference>
<dbReference type="Pfam" id="PF13377">
    <property type="entry name" value="Peripla_BP_3"/>
    <property type="match status" value="1"/>
</dbReference>
<dbReference type="AlphaFoldDB" id="A0A326UAX1"/>
<sequence>MAKRMTIRDIAALAGVSKTTVSRVLNNRPDVDAETRERVMKVVEEHGFVPSVAASTLAGRSRLIGALIPELTWPLIPEIMHGVAEVIAQTDYELVLYSVNDRNHQKDRSEILERILERKLVAGLLAIYPGQSTEYLEKLQRQGFPVVILDDQATPSERIPWVSADQRNGAYEATRYLVRLGHRRIAHIRGPLEYQVSHDRFRGYCDALAEAQIMVEPQLIETGDFTLSSGQLCAERLLTLDQRPTAIFAANDLMAQGVYFAAQSLGLRVPEEVTVVGFDDVLFASLMQPPLTTVRQPLDEMGRSAIELLLRMIETPSLPYEWKWSVSERNLSRSVFITHKTHVVVRASCKQLCTPLSLSK</sequence>
<dbReference type="PROSITE" id="PS00356">
    <property type="entry name" value="HTH_LACI_1"/>
    <property type="match status" value="1"/>
</dbReference>
<dbReference type="RefSeq" id="WP_111319825.1">
    <property type="nucleotide sequence ID" value="NZ_BIFX01000001.1"/>
</dbReference>
<evidence type="ECO:0000256" key="2">
    <source>
        <dbReference type="ARBA" id="ARBA00023125"/>
    </source>
</evidence>
<organism evidence="5 6">
    <name type="scientific">Thermosporothrix hazakensis</name>
    <dbReference type="NCBI Taxonomy" id="644383"/>
    <lineage>
        <taxon>Bacteria</taxon>
        <taxon>Bacillati</taxon>
        <taxon>Chloroflexota</taxon>
        <taxon>Ktedonobacteria</taxon>
        <taxon>Ktedonobacterales</taxon>
        <taxon>Thermosporotrichaceae</taxon>
        <taxon>Thermosporothrix</taxon>
    </lineage>
</organism>
<keyword evidence="1" id="KW-0805">Transcription regulation</keyword>
<keyword evidence="2" id="KW-0238">DNA-binding</keyword>
<evidence type="ECO:0000313" key="6">
    <source>
        <dbReference type="Proteomes" id="UP000248806"/>
    </source>
</evidence>
<dbReference type="SMART" id="SM00354">
    <property type="entry name" value="HTH_LACI"/>
    <property type="match status" value="1"/>
</dbReference>
<dbReference type="InterPro" id="IPR028082">
    <property type="entry name" value="Peripla_BP_I"/>
</dbReference>
<evidence type="ECO:0000256" key="3">
    <source>
        <dbReference type="ARBA" id="ARBA00023163"/>
    </source>
</evidence>
<dbReference type="PANTHER" id="PTHR30146">
    <property type="entry name" value="LACI-RELATED TRANSCRIPTIONAL REPRESSOR"/>
    <property type="match status" value="1"/>
</dbReference>
<dbReference type="SUPFAM" id="SSF47413">
    <property type="entry name" value="lambda repressor-like DNA-binding domains"/>
    <property type="match status" value="1"/>
</dbReference>
<dbReference type="CDD" id="cd01392">
    <property type="entry name" value="HTH_LacI"/>
    <property type="match status" value="1"/>
</dbReference>
<reference evidence="5 6" key="1">
    <citation type="submission" date="2018-06" db="EMBL/GenBank/DDBJ databases">
        <title>Genomic Encyclopedia of Archaeal and Bacterial Type Strains, Phase II (KMG-II): from individual species to whole genera.</title>
        <authorList>
            <person name="Goeker M."/>
        </authorList>
    </citation>
    <scope>NUCLEOTIDE SEQUENCE [LARGE SCALE GENOMIC DNA]</scope>
    <source>
        <strain evidence="5 6">ATCC BAA-1881</strain>
    </source>
</reference>
<dbReference type="GO" id="GO:0003700">
    <property type="term" value="F:DNA-binding transcription factor activity"/>
    <property type="evidence" value="ECO:0007669"/>
    <property type="project" value="TreeGrafter"/>
</dbReference>
<accession>A0A326UAX1</accession>
<dbReference type="InterPro" id="IPR000843">
    <property type="entry name" value="HTH_LacI"/>
</dbReference>